<name>A0A8D0MYV8_PIG</name>
<sequence>MALLPNALSCHFHSPVPHKRSPDRSGKISFISSFLFSTVPFLLRPQIPNPNPSFSFSLSLCSPPSKHIASHCPIPHSIHLFALCM</sequence>
<evidence type="ECO:0000313" key="2">
    <source>
        <dbReference type="Proteomes" id="UP000694726"/>
    </source>
</evidence>
<proteinExistence type="predicted"/>
<dbReference type="AlphaFoldDB" id="A0A8D0MYV8"/>
<protein>
    <submittedName>
        <fullName evidence="1">Uncharacterized protein</fullName>
    </submittedName>
</protein>
<accession>A0A8D0MYV8</accession>
<evidence type="ECO:0000313" key="1">
    <source>
        <dbReference type="Ensembl" id="ENSSSCP00015009069.1"/>
    </source>
</evidence>
<reference evidence="1" key="1">
    <citation type="submission" date="2025-08" db="UniProtKB">
        <authorList>
            <consortium name="Ensembl"/>
        </authorList>
    </citation>
    <scope>IDENTIFICATION</scope>
</reference>
<dbReference type="Proteomes" id="UP000694726">
    <property type="component" value="Unplaced"/>
</dbReference>
<dbReference type="Ensembl" id="ENSSSCT00015023275.1">
    <property type="protein sequence ID" value="ENSSSCP00015009069.1"/>
    <property type="gene ID" value="ENSSSCG00015017652.1"/>
</dbReference>
<organism evidence="1 2">
    <name type="scientific">Sus scrofa</name>
    <name type="common">Pig</name>
    <dbReference type="NCBI Taxonomy" id="9823"/>
    <lineage>
        <taxon>Eukaryota</taxon>
        <taxon>Metazoa</taxon>
        <taxon>Chordata</taxon>
        <taxon>Craniata</taxon>
        <taxon>Vertebrata</taxon>
        <taxon>Euteleostomi</taxon>
        <taxon>Mammalia</taxon>
        <taxon>Eutheria</taxon>
        <taxon>Laurasiatheria</taxon>
        <taxon>Artiodactyla</taxon>
        <taxon>Suina</taxon>
        <taxon>Suidae</taxon>
        <taxon>Sus</taxon>
    </lineage>
</organism>